<proteinExistence type="predicted"/>
<feature type="signal peptide" evidence="1">
    <location>
        <begin position="1"/>
        <end position="38"/>
    </location>
</feature>
<dbReference type="Gene3D" id="2.60.120.260">
    <property type="entry name" value="Galactose-binding domain-like"/>
    <property type="match status" value="1"/>
</dbReference>
<comment type="caution">
    <text evidence="3">The sequence shown here is derived from an EMBL/GenBank/DDBJ whole genome shotgun (WGS) entry which is preliminary data.</text>
</comment>
<reference evidence="3 4" key="1">
    <citation type="submission" date="2018-03" db="EMBL/GenBank/DDBJ databases">
        <title>Genomic Encyclopedia of Type Strains, Phase III (KMG-III): the genomes of soil and plant-associated and newly described type strains.</title>
        <authorList>
            <person name="Whitman W."/>
        </authorList>
    </citation>
    <scope>NUCLEOTIDE SEQUENCE [LARGE SCALE GENOMIC DNA]</scope>
    <source>
        <strain evidence="3 4">CGMCC 4.7104</strain>
    </source>
</reference>
<dbReference type="InterPro" id="IPR000421">
    <property type="entry name" value="FA58C"/>
</dbReference>
<dbReference type="RefSeq" id="WP_106251104.1">
    <property type="nucleotide sequence ID" value="NZ_PVNG01000029.1"/>
</dbReference>
<feature type="chain" id="PRO_5015479018" evidence="1">
    <location>
        <begin position="39"/>
        <end position="454"/>
    </location>
</feature>
<keyword evidence="1" id="KW-0732">Signal</keyword>
<dbReference type="OrthoDB" id="581239at2"/>
<protein>
    <submittedName>
        <fullName evidence="3">F5/8 type C domain-containing protein</fullName>
    </submittedName>
</protein>
<dbReference type="PANTHER" id="PTHR43662:SF3">
    <property type="entry name" value="DOMAIN PROTEIN, PUTATIVE (AFU_ORTHOLOGUE AFUA_6G11970)-RELATED"/>
    <property type="match status" value="1"/>
</dbReference>
<gene>
    <name evidence="3" type="ORF">B0I32_1295</name>
</gene>
<name>A0A2T0M5X7_9ACTN</name>
<evidence type="ECO:0000259" key="2">
    <source>
        <dbReference type="PROSITE" id="PS50022"/>
    </source>
</evidence>
<dbReference type="Pfam" id="PF00754">
    <property type="entry name" value="F5_F8_type_C"/>
    <property type="match status" value="1"/>
</dbReference>
<dbReference type="AlphaFoldDB" id="A0A2T0M5X7"/>
<dbReference type="PANTHER" id="PTHR43662">
    <property type="match status" value="1"/>
</dbReference>
<dbReference type="SUPFAM" id="SSF49785">
    <property type="entry name" value="Galactose-binding domain-like"/>
    <property type="match status" value="1"/>
</dbReference>
<accession>A0A2T0M5X7</accession>
<dbReference type="EMBL" id="PVNG01000029">
    <property type="protein sequence ID" value="PRX52887.1"/>
    <property type="molecule type" value="Genomic_DNA"/>
</dbReference>
<dbReference type="PROSITE" id="PS50022">
    <property type="entry name" value="FA58C_3"/>
    <property type="match status" value="1"/>
</dbReference>
<evidence type="ECO:0000313" key="3">
    <source>
        <dbReference type="EMBL" id="PRX52887.1"/>
    </source>
</evidence>
<keyword evidence="4" id="KW-1185">Reference proteome</keyword>
<evidence type="ECO:0000313" key="4">
    <source>
        <dbReference type="Proteomes" id="UP000238312"/>
    </source>
</evidence>
<feature type="domain" description="F5/8 type C" evidence="2">
    <location>
        <begin position="31"/>
        <end position="167"/>
    </location>
</feature>
<dbReference type="InterPro" id="IPR008979">
    <property type="entry name" value="Galactose-bd-like_sf"/>
</dbReference>
<organism evidence="3 4">
    <name type="scientific">Nonomuraea fuscirosea</name>
    <dbReference type="NCBI Taxonomy" id="1291556"/>
    <lineage>
        <taxon>Bacteria</taxon>
        <taxon>Bacillati</taxon>
        <taxon>Actinomycetota</taxon>
        <taxon>Actinomycetes</taxon>
        <taxon>Streptosporangiales</taxon>
        <taxon>Streptosporangiaceae</taxon>
        <taxon>Nonomuraea</taxon>
    </lineage>
</organism>
<dbReference type="InterPro" id="IPR018535">
    <property type="entry name" value="DUF1996"/>
</dbReference>
<dbReference type="Pfam" id="PF09362">
    <property type="entry name" value="DUF1996"/>
    <property type="match status" value="1"/>
</dbReference>
<sequence>MPPSRSPATFPLRALCVALAAVAALVAAGLTTLVPASAADGLLSQGRPATASSVEGTGYSAGAAVDGSTTTRWSSAVADPQWLRVDLGAPAAISRVVLIWESAYATAFRIQTSNDGTSWTDAYATTTGTGGTQTIDLTATGRHVRMYGTSRATGYGYSLWEMRVYGTGGSPATPRPSPTYTDEVTHHEFQANCSWTANRPDDPIVYPGLPGASHMHTFVGNRTTHAGSTAASLLGGGTSCTNPHDRSAYWFPSFYKGDQLIQPTGDQVIYYKSGILEYWRVQPFPQGLRFVVGSPYASLEEFRDAPGAVEGFECGDLSRSWDIPRSCATGTQVNVRYQAPSCWDGVNLDSADHKSHMAYPVGGYCPAGHPVAVPMLEFKIAFPADGDLSQARLSSGRGYTWHYDFFNAWDDPAILDALVTHCINGGLQCNPRGYDLYKPHRGAALTEDFQLPRP</sequence>
<evidence type="ECO:0000256" key="1">
    <source>
        <dbReference type="SAM" id="SignalP"/>
    </source>
</evidence>
<dbReference type="Proteomes" id="UP000238312">
    <property type="component" value="Unassembled WGS sequence"/>
</dbReference>